<dbReference type="EMBL" id="JACEIK010000179">
    <property type="protein sequence ID" value="MCD7451731.1"/>
    <property type="molecule type" value="Genomic_DNA"/>
</dbReference>
<feature type="non-terminal residue" evidence="2">
    <location>
        <position position="1"/>
    </location>
</feature>
<feature type="non-terminal residue" evidence="2">
    <location>
        <position position="93"/>
    </location>
</feature>
<reference evidence="2 3" key="1">
    <citation type="journal article" date="2021" name="BMC Genomics">
        <title>Datura genome reveals duplications of psychoactive alkaloid biosynthetic genes and high mutation rate following tissue culture.</title>
        <authorList>
            <person name="Rajewski A."/>
            <person name="Carter-House D."/>
            <person name="Stajich J."/>
            <person name="Litt A."/>
        </authorList>
    </citation>
    <scope>NUCLEOTIDE SEQUENCE [LARGE SCALE GENOMIC DNA]</scope>
    <source>
        <strain evidence="2">AR-01</strain>
    </source>
</reference>
<proteinExistence type="predicted"/>
<evidence type="ECO:0000256" key="1">
    <source>
        <dbReference type="SAM" id="MobiDB-lite"/>
    </source>
</evidence>
<comment type="caution">
    <text evidence="2">The sequence shown here is derived from an EMBL/GenBank/DDBJ whole genome shotgun (WGS) entry which is preliminary data.</text>
</comment>
<protein>
    <submittedName>
        <fullName evidence="2">Uncharacterized protein</fullName>
    </submittedName>
</protein>
<accession>A0ABS8RY83</accession>
<sequence>CIGVATRSGKTTIKRAIPGKDPNEEETIPNITEAVDCTRGRRDVSPDQCREVRDVTLESYDAKEAVTENSRSPVSGKESVKEEGSQIKEKEVE</sequence>
<evidence type="ECO:0000313" key="2">
    <source>
        <dbReference type="EMBL" id="MCD7451731.1"/>
    </source>
</evidence>
<name>A0ABS8RY83_DATST</name>
<keyword evidence="3" id="KW-1185">Reference proteome</keyword>
<feature type="region of interest" description="Disordered" evidence="1">
    <location>
        <begin position="60"/>
        <end position="93"/>
    </location>
</feature>
<feature type="region of interest" description="Disordered" evidence="1">
    <location>
        <begin position="1"/>
        <end position="47"/>
    </location>
</feature>
<evidence type="ECO:0000313" key="3">
    <source>
        <dbReference type="Proteomes" id="UP000823775"/>
    </source>
</evidence>
<gene>
    <name evidence="2" type="ORF">HAX54_013212</name>
</gene>
<organism evidence="2 3">
    <name type="scientific">Datura stramonium</name>
    <name type="common">Jimsonweed</name>
    <name type="synonym">Common thornapple</name>
    <dbReference type="NCBI Taxonomy" id="4076"/>
    <lineage>
        <taxon>Eukaryota</taxon>
        <taxon>Viridiplantae</taxon>
        <taxon>Streptophyta</taxon>
        <taxon>Embryophyta</taxon>
        <taxon>Tracheophyta</taxon>
        <taxon>Spermatophyta</taxon>
        <taxon>Magnoliopsida</taxon>
        <taxon>eudicotyledons</taxon>
        <taxon>Gunneridae</taxon>
        <taxon>Pentapetalae</taxon>
        <taxon>asterids</taxon>
        <taxon>lamiids</taxon>
        <taxon>Solanales</taxon>
        <taxon>Solanaceae</taxon>
        <taxon>Solanoideae</taxon>
        <taxon>Datureae</taxon>
        <taxon>Datura</taxon>
    </lineage>
</organism>
<dbReference type="Proteomes" id="UP000823775">
    <property type="component" value="Unassembled WGS sequence"/>
</dbReference>
<feature type="compositionally biased region" description="Basic and acidic residues" evidence="1">
    <location>
        <begin position="78"/>
        <end position="93"/>
    </location>
</feature>
<feature type="compositionally biased region" description="Basic and acidic residues" evidence="1">
    <location>
        <begin position="36"/>
        <end position="47"/>
    </location>
</feature>